<accession>A0A7Y0AIC6</accession>
<evidence type="ECO:0000313" key="1">
    <source>
        <dbReference type="EMBL" id="NML67893.1"/>
    </source>
</evidence>
<comment type="caution">
    <text evidence="1">The sequence shown here is derived from an EMBL/GenBank/DDBJ whole genome shotgun (WGS) entry which is preliminary data.</text>
</comment>
<proteinExistence type="predicted"/>
<dbReference type="EMBL" id="JABBGH010000004">
    <property type="protein sequence ID" value="NML67893.1"/>
    <property type="molecule type" value="Genomic_DNA"/>
</dbReference>
<protein>
    <submittedName>
        <fullName evidence="1">Uncharacterized protein</fullName>
    </submittedName>
</protein>
<dbReference type="RefSeq" id="WP_169533600.1">
    <property type="nucleotide sequence ID" value="NZ_JABBGH010000004.1"/>
</dbReference>
<keyword evidence="2" id="KW-1185">Reference proteome</keyword>
<reference evidence="1 2" key="1">
    <citation type="submission" date="2020-04" db="EMBL/GenBank/DDBJ databases">
        <title>Hymenobacter polaris sp. nov., isolated from Arctic soil.</title>
        <authorList>
            <person name="Dahal R.H."/>
        </authorList>
    </citation>
    <scope>NUCLEOTIDE SEQUENCE [LARGE SCALE GENOMIC DNA]</scope>
    <source>
        <strain evidence="1 2">RP-2-7</strain>
    </source>
</reference>
<evidence type="ECO:0000313" key="2">
    <source>
        <dbReference type="Proteomes" id="UP000559626"/>
    </source>
</evidence>
<gene>
    <name evidence="1" type="ORF">HHL22_22050</name>
</gene>
<sequence length="287" mass="31775">MYPPASASSDQPAYITNPAHLPMLLQQLVADLADPAITYLLGGHYYERTNHPRSRHFPAVFALRQAEVANVEVGPDFVAFDTEFVRYPERGEPHYPGPWADRFRATVPFAQLYQLCRKVLTPAAQTAEEVDYGPETIRYYNEAVYQRYPTPAAINQAYAAAPPSGEHPLVAVLRAVEAGLADPNNHYLVNTTAFESPDGPVLLGTLHLQTHTIQGLVIEADGFTCSVRFDPYDRRAWSTVRVAFAQVWQVLRSDSPQMDLGKVTAADGLLYDAPEVLSAYAEQGRLA</sequence>
<organism evidence="1 2">
    <name type="scientific">Hymenobacter polaris</name>
    <dbReference type="NCBI Taxonomy" id="2682546"/>
    <lineage>
        <taxon>Bacteria</taxon>
        <taxon>Pseudomonadati</taxon>
        <taxon>Bacteroidota</taxon>
        <taxon>Cytophagia</taxon>
        <taxon>Cytophagales</taxon>
        <taxon>Hymenobacteraceae</taxon>
        <taxon>Hymenobacter</taxon>
    </lineage>
</organism>
<dbReference type="AlphaFoldDB" id="A0A7Y0AIC6"/>
<name>A0A7Y0AIC6_9BACT</name>
<dbReference type="Proteomes" id="UP000559626">
    <property type="component" value="Unassembled WGS sequence"/>
</dbReference>